<proteinExistence type="predicted"/>
<sequence>MQSPRQTTTRRPATRARTAARAGLFRGGTGQQKSGGDTVKKKNMKPCACGCGELTAYTFKHGHHTRLFSSEEQSRRGRMNTGKALLNTGKQDGYRKVAQRHEHRTVAEKMIGRPLRKGEIVHHVNGDKRDNRPENLVVMTQSEHVKLHYTEMMARRKTVRGY</sequence>
<dbReference type="EMBL" id="DAAUMT010000019">
    <property type="protein sequence ID" value="HAF1400942.1"/>
    <property type="molecule type" value="Genomic_DNA"/>
</dbReference>
<protein>
    <submittedName>
        <fullName evidence="3">HNH endonuclease</fullName>
    </submittedName>
</protein>
<gene>
    <name evidence="3" type="ORF">G9B75_004623</name>
</gene>
<dbReference type="AlphaFoldDB" id="A0A742R3W3"/>
<comment type="caution">
    <text evidence="3">The sequence shown here is derived from an EMBL/GenBank/DDBJ whole genome shotgun (WGS) entry which is preliminary data.</text>
</comment>
<feature type="domain" description="HNH nuclease" evidence="2">
    <location>
        <begin position="103"/>
        <end position="145"/>
    </location>
</feature>
<dbReference type="Gene3D" id="3.90.75.20">
    <property type="match status" value="1"/>
</dbReference>
<keyword evidence="3" id="KW-0255">Endonuclease</keyword>
<evidence type="ECO:0000256" key="1">
    <source>
        <dbReference type="SAM" id="MobiDB-lite"/>
    </source>
</evidence>
<organism evidence="3">
    <name type="scientific">Salmonella enterica</name>
    <name type="common">Salmonella choleraesuis</name>
    <dbReference type="NCBI Taxonomy" id="28901"/>
    <lineage>
        <taxon>Bacteria</taxon>
        <taxon>Pseudomonadati</taxon>
        <taxon>Pseudomonadota</taxon>
        <taxon>Gammaproteobacteria</taxon>
        <taxon>Enterobacterales</taxon>
        <taxon>Enterobacteriaceae</taxon>
        <taxon>Salmonella</taxon>
    </lineage>
</organism>
<accession>A0A742R3W3</accession>
<dbReference type="GO" id="GO:0004519">
    <property type="term" value="F:endonuclease activity"/>
    <property type="evidence" value="ECO:0007669"/>
    <property type="project" value="UniProtKB-KW"/>
</dbReference>
<feature type="compositionally biased region" description="Low complexity" evidence="1">
    <location>
        <begin position="7"/>
        <end position="22"/>
    </location>
</feature>
<reference evidence="3" key="2">
    <citation type="submission" date="2020-02" db="EMBL/GenBank/DDBJ databases">
        <authorList>
            <consortium name="NCBI Pathogen Detection Project"/>
        </authorList>
    </citation>
    <scope>NUCLEOTIDE SEQUENCE</scope>
    <source>
        <strain evidence="3">MA.RM_478</strain>
    </source>
</reference>
<evidence type="ECO:0000259" key="2">
    <source>
        <dbReference type="Pfam" id="PF13392"/>
    </source>
</evidence>
<reference evidence="3" key="1">
    <citation type="journal article" date="2018" name="Genome Biol.">
        <title>SKESA: strategic k-mer extension for scrupulous assemblies.</title>
        <authorList>
            <person name="Souvorov A."/>
            <person name="Agarwala R."/>
            <person name="Lipman D.J."/>
        </authorList>
    </citation>
    <scope>NUCLEOTIDE SEQUENCE</scope>
    <source>
        <strain evidence="3">MA.RM_478</strain>
    </source>
</reference>
<dbReference type="SUPFAM" id="SSF54060">
    <property type="entry name" value="His-Me finger endonucleases"/>
    <property type="match status" value="1"/>
</dbReference>
<dbReference type="InterPro" id="IPR003615">
    <property type="entry name" value="HNH_nuc"/>
</dbReference>
<dbReference type="InterPro" id="IPR044925">
    <property type="entry name" value="His-Me_finger_sf"/>
</dbReference>
<evidence type="ECO:0000313" key="3">
    <source>
        <dbReference type="EMBL" id="HAF1400942.1"/>
    </source>
</evidence>
<keyword evidence="3" id="KW-0540">Nuclease</keyword>
<name>A0A742R3W3_SALER</name>
<feature type="region of interest" description="Disordered" evidence="1">
    <location>
        <begin position="1"/>
        <end position="43"/>
    </location>
</feature>
<dbReference type="Pfam" id="PF13392">
    <property type="entry name" value="HNH_3"/>
    <property type="match status" value="1"/>
</dbReference>
<keyword evidence="3" id="KW-0378">Hydrolase</keyword>